<evidence type="ECO:0000313" key="4">
    <source>
        <dbReference type="Proteomes" id="UP000092839"/>
    </source>
</evidence>
<dbReference type="EMBL" id="CP016428">
    <property type="protein sequence ID" value="ANW02702.1"/>
    <property type="molecule type" value="Genomic_DNA"/>
</dbReference>
<dbReference type="STRING" id="1274631.LMTR13_23590"/>
<dbReference type="RefSeq" id="WP_065729904.1">
    <property type="nucleotide sequence ID" value="NZ_CP016428.1"/>
</dbReference>
<protein>
    <recommendedName>
        <fullName evidence="5">Transposase</fullName>
    </recommendedName>
</protein>
<dbReference type="InterPro" id="IPR008490">
    <property type="entry name" value="Transposase_InsH_N"/>
</dbReference>
<accession>A0A1B1UIW1</accession>
<gene>
    <name evidence="3" type="ORF">LMTR13_23590</name>
</gene>
<dbReference type="OrthoDB" id="8086971at2"/>
<feature type="domain" description="Transposase DDE" evidence="2">
    <location>
        <begin position="388"/>
        <end position="456"/>
    </location>
</feature>
<evidence type="ECO:0000313" key="3">
    <source>
        <dbReference type="EMBL" id="ANW02702.1"/>
    </source>
</evidence>
<evidence type="ECO:0000259" key="1">
    <source>
        <dbReference type="Pfam" id="PF05598"/>
    </source>
</evidence>
<evidence type="ECO:0000259" key="2">
    <source>
        <dbReference type="Pfam" id="PF13751"/>
    </source>
</evidence>
<dbReference type="NCBIfam" id="NF033593">
    <property type="entry name" value="transpos_ISNCY_1"/>
    <property type="match status" value="1"/>
</dbReference>
<reference evidence="3 4" key="1">
    <citation type="submission" date="2016-07" db="EMBL/GenBank/DDBJ databases">
        <title>Complete genome sequence of Bradyrhizobium icense LMTR 13T, a potential inoculant strain isolated from lima bean (Phaseolus lunatus) in Peru.</title>
        <authorList>
            <person name="Ormeno-Orrillo E."/>
            <person name="Duran D."/>
            <person name="Rogel M.A."/>
            <person name="Rey L."/>
            <person name="Imperial J."/>
            <person name="Ruiz-Argueso T."/>
            <person name="Martinez-Romero E."/>
        </authorList>
    </citation>
    <scope>NUCLEOTIDE SEQUENCE [LARGE SCALE GENOMIC DNA]</scope>
    <source>
        <strain evidence="3 4">LMTR 13</strain>
    </source>
</reference>
<dbReference type="InterPro" id="IPR025668">
    <property type="entry name" value="Tnp_DDE_dom"/>
</dbReference>
<name>A0A1B1UIW1_9BRAD</name>
<dbReference type="PANTHER" id="PTHR33803:SF3">
    <property type="entry name" value="BLL1974 PROTEIN"/>
    <property type="match status" value="1"/>
</dbReference>
<dbReference type="Pfam" id="PF05598">
    <property type="entry name" value="DUF772"/>
    <property type="match status" value="1"/>
</dbReference>
<dbReference type="Pfam" id="PF13751">
    <property type="entry name" value="DDE_Tnp_1_6"/>
    <property type="match status" value="1"/>
</dbReference>
<keyword evidence="4" id="KW-1185">Reference proteome</keyword>
<feature type="domain" description="Transposase InsH N-terminal" evidence="1">
    <location>
        <begin position="42"/>
        <end position="112"/>
    </location>
</feature>
<evidence type="ECO:0008006" key="5">
    <source>
        <dbReference type="Google" id="ProtNLM"/>
    </source>
</evidence>
<organism evidence="3 4">
    <name type="scientific">Bradyrhizobium icense</name>
    <dbReference type="NCBI Taxonomy" id="1274631"/>
    <lineage>
        <taxon>Bacteria</taxon>
        <taxon>Pseudomonadati</taxon>
        <taxon>Pseudomonadota</taxon>
        <taxon>Alphaproteobacteria</taxon>
        <taxon>Hyphomicrobiales</taxon>
        <taxon>Nitrobacteraceae</taxon>
        <taxon>Bradyrhizobium</taxon>
    </lineage>
</organism>
<dbReference type="Proteomes" id="UP000092839">
    <property type="component" value="Chromosome"/>
</dbReference>
<sequence>MRRAQLSFGDGLIAGEVSDLREGWMAYADRVLADQQIVGAVYEALARRHPKSRSRGRLGAPAEVVLRLLILKHVRNWSYHVLEREVRANLVYRDFTRVGGGKTPDAKTMGRWGLAVDPETIKQIHDRIVQIAQEQGVTQGRRMRVDTTVVETNIHHPTDSSLLGDGVRVLIRTMKKITRIAGTAGTKLRDRTRSVKLRLLDIARTARAKGPLNHEKLKQGYRRLLTSTSRVVGQAKRFSQEISAGVKRAKGILKRLALQGLRQELETMMPLVRQVMRQTRERIFRGNTRAEDKLFSVFEPSTEIIRKGKAGKPNEFGKMVKLQEAENQIVIDYEVYDRRPSDSDLLVPAIEIHQAKLGRTPRLVAADAGFYSARNEAAAKASGVKRVCIPNRSTKSVARKREQKKRWFRNGQKWRTGCEGRISVAKRRHGLDRCRYKGSSGMKRWVGLGVVADNLISIGRVLDEQSLQR</sequence>
<dbReference type="PANTHER" id="PTHR33803">
    <property type="entry name" value="IS1478 TRANSPOSASE"/>
    <property type="match status" value="1"/>
</dbReference>
<proteinExistence type="predicted"/>
<dbReference type="KEGG" id="bic:LMTR13_23590"/>
<dbReference type="AlphaFoldDB" id="A0A1B1UIW1"/>